<keyword evidence="4" id="KW-0472">Membrane</keyword>
<dbReference type="SUPFAM" id="SSF47943">
    <property type="entry name" value="Retrovirus capsid protein, N-terminal core domain"/>
    <property type="match status" value="1"/>
</dbReference>
<evidence type="ECO:0000256" key="5">
    <source>
        <dbReference type="PROSITE-ProRule" id="PRU00047"/>
    </source>
</evidence>
<dbReference type="Gene3D" id="4.10.60.10">
    <property type="entry name" value="Zinc finger, CCHC-type"/>
    <property type="match status" value="1"/>
</dbReference>
<dbReference type="SUPFAM" id="SSF47836">
    <property type="entry name" value="Retroviral matrix proteins"/>
    <property type="match status" value="1"/>
</dbReference>
<feature type="compositionally biased region" description="Pro residues" evidence="6">
    <location>
        <begin position="140"/>
        <end position="154"/>
    </location>
</feature>
<feature type="compositionally biased region" description="Polar residues" evidence="6">
    <location>
        <begin position="464"/>
        <end position="479"/>
    </location>
</feature>
<dbReference type="Proteomes" id="UP000146426">
    <property type="component" value="Genome"/>
</dbReference>
<dbReference type="Pfam" id="PF02093">
    <property type="entry name" value="Gag_p30"/>
    <property type="match status" value="1"/>
</dbReference>
<accession>A0A0U3J6X1</accession>
<dbReference type="InterPro" id="IPR036946">
    <property type="entry name" value="G_retro_matrix_sf"/>
</dbReference>
<dbReference type="GO" id="GO:0003676">
    <property type="term" value="F:nucleic acid binding"/>
    <property type="evidence" value="ECO:0007669"/>
    <property type="project" value="InterPro"/>
</dbReference>
<dbReference type="InterPro" id="IPR008919">
    <property type="entry name" value="Retrov_capsid_N"/>
</dbReference>
<dbReference type="EMBL" id="KT724050">
    <property type="protein sequence ID" value="ALV83308.1"/>
    <property type="molecule type" value="Genomic_DNA"/>
</dbReference>
<dbReference type="InterPro" id="IPR001878">
    <property type="entry name" value="Znf_CCHC"/>
</dbReference>
<organism evidence="8 9">
    <name type="scientific">Gibbon ape leukemia virus</name>
    <name type="common">GALV</name>
    <dbReference type="NCBI Taxonomy" id="11840"/>
    <lineage>
        <taxon>Viruses</taxon>
        <taxon>Riboviria</taxon>
        <taxon>Pararnavirae</taxon>
        <taxon>Artverviricota</taxon>
        <taxon>Revtraviricetes</taxon>
        <taxon>Ortervirales</taxon>
        <taxon>Retroviridae</taxon>
        <taxon>Orthoretrovirinae</taxon>
        <taxon>Gammaretrovirus</taxon>
        <taxon>Gammaretrovirus gibleu</taxon>
    </lineage>
</organism>
<comment type="subcellular location">
    <subcellularLocation>
        <location evidence="1">Host cell membrane</location>
    </subcellularLocation>
</comment>
<gene>
    <name evidence="8" type="primary">gag</name>
</gene>
<keyword evidence="5" id="KW-0479">Metal-binding</keyword>
<keyword evidence="2" id="KW-1032">Host cell membrane</keyword>
<name>A0A0U3J6X1_GALV</name>
<dbReference type="GO" id="GO:0008270">
    <property type="term" value="F:zinc ion binding"/>
    <property type="evidence" value="ECO:0007669"/>
    <property type="project" value="UniProtKB-KW"/>
</dbReference>
<dbReference type="GO" id="GO:0020002">
    <property type="term" value="C:host cell plasma membrane"/>
    <property type="evidence" value="ECO:0007669"/>
    <property type="project" value="UniProtKB-SubCell"/>
</dbReference>
<evidence type="ECO:0000256" key="6">
    <source>
        <dbReference type="SAM" id="MobiDB-lite"/>
    </source>
</evidence>
<sequence>MGQDNSTPLSLTLNHWKDVRTRAHNLSVEIRKGRWQTFCSSEWPTFGVGWPPEGTFNLSVIFAVKKIVFQENGGHPDQVPYIVVWQDLAQSPPPWVPASAKVAVVSDPENSRRPVAGKPSAPPRPPIYPATDDLLLLSEPTPPPYPATLPPPLAPQAIGPPSSQVPDSSDPEGPAAGTRSRRARSPADNSGPDSTVILPLRAIGPPAEPNGLVPLQYWPFSSADLYNWKSNHPSFSENPAGLTGLLESLMFSHQPTWDDCQQLLQILFTTEERERILLEARKNVLGDNGAPTQLENLINEAFPLNRPHWDYNTAAGRERLLVYRRTLVAGLKGAARRPTNLAKVREVLQGPAEPPSVFLERLMEAYRRYTPFDPSSEGQQAAVAMAFIGQSAPDIKKKLQRLEGLQDYSLQDLVKEAEKVYHKRETEEERQEREKKEAEEKERRRDRRQEKNLTKILAAVISREGSTSRQTGNLSNQAKKTPRGGKPPLDKDQCAYCKEKGHWARECPRKKHVKEAKVLALDD</sequence>
<dbReference type="SMART" id="SM00343">
    <property type="entry name" value="ZnF_C2HC"/>
    <property type="match status" value="1"/>
</dbReference>
<evidence type="ECO:0000256" key="3">
    <source>
        <dbReference type="ARBA" id="ARBA00022870"/>
    </source>
</evidence>
<feature type="region of interest" description="Disordered" evidence="6">
    <location>
        <begin position="422"/>
        <end position="492"/>
    </location>
</feature>
<dbReference type="InterPro" id="IPR036875">
    <property type="entry name" value="Znf_CCHC_sf"/>
</dbReference>
<dbReference type="Gene3D" id="1.10.150.180">
    <property type="entry name" value="Gamma-retroviral matrix domain"/>
    <property type="match status" value="1"/>
</dbReference>
<dbReference type="SUPFAM" id="SSF57756">
    <property type="entry name" value="Retrovirus zinc finger-like domains"/>
    <property type="match status" value="1"/>
</dbReference>
<keyword evidence="3" id="KW-1043">Host membrane</keyword>
<dbReference type="Pfam" id="PF00098">
    <property type="entry name" value="zf-CCHC"/>
    <property type="match status" value="1"/>
</dbReference>
<feature type="region of interest" description="Disordered" evidence="6">
    <location>
        <begin position="106"/>
        <end position="197"/>
    </location>
</feature>
<protein>
    <submittedName>
        <fullName evidence="8">Gag polyprotein</fullName>
    </submittedName>
</protein>
<feature type="compositionally biased region" description="Basic and acidic residues" evidence="6">
    <location>
        <begin position="422"/>
        <end position="453"/>
    </location>
</feature>
<dbReference type="Pfam" id="PF01140">
    <property type="entry name" value="Gag_MA"/>
    <property type="match status" value="1"/>
</dbReference>
<evidence type="ECO:0000256" key="1">
    <source>
        <dbReference type="ARBA" id="ARBA00004165"/>
    </source>
</evidence>
<dbReference type="GO" id="GO:0019068">
    <property type="term" value="P:virion assembly"/>
    <property type="evidence" value="ECO:0007669"/>
    <property type="project" value="InterPro"/>
</dbReference>
<dbReference type="InterPro" id="IPR000840">
    <property type="entry name" value="G_retro_matrix"/>
</dbReference>
<evidence type="ECO:0000256" key="4">
    <source>
        <dbReference type="ARBA" id="ARBA00023136"/>
    </source>
</evidence>
<evidence type="ECO:0000313" key="9">
    <source>
        <dbReference type="Proteomes" id="UP000146426"/>
    </source>
</evidence>
<dbReference type="PANTHER" id="PTHR33166">
    <property type="entry name" value="GAG_P30 DOMAIN-CONTAINING PROTEIN"/>
    <property type="match status" value="1"/>
</dbReference>
<dbReference type="PROSITE" id="PS50158">
    <property type="entry name" value="ZF_CCHC"/>
    <property type="match status" value="1"/>
</dbReference>
<feature type="domain" description="CCHC-type" evidence="7">
    <location>
        <begin position="494"/>
        <end position="509"/>
    </location>
</feature>
<evidence type="ECO:0000256" key="2">
    <source>
        <dbReference type="ARBA" id="ARBA00022511"/>
    </source>
</evidence>
<evidence type="ECO:0000313" key="8">
    <source>
        <dbReference type="EMBL" id="ALV83308.1"/>
    </source>
</evidence>
<dbReference type="InterPro" id="IPR003036">
    <property type="entry name" value="Gag_P30"/>
</dbReference>
<dbReference type="Gene3D" id="1.10.375.10">
    <property type="entry name" value="Human Immunodeficiency Virus Type 1 Capsid Protein"/>
    <property type="match status" value="1"/>
</dbReference>
<dbReference type="InterPro" id="IPR010999">
    <property type="entry name" value="Retrovr_matrix"/>
</dbReference>
<reference evidence="8 9" key="1">
    <citation type="journal article" date="2015" name="J. Virol.">
        <title>Episodic diversifying selection shaped the genomes of gibbon ape leukemia virus and related gammaretroviruses.</title>
        <authorList>
            <person name="Alfano N."/>
            <person name="Kolokotronis S.O."/>
            <person name="Tsangaras K."/>
            <person name="Roca A.L."/>
            <person name="Xu W."/>
            <person name="Eiden M.V."/>
            <person name="Greenwood A.D."/>
        </authorList>
    </citation>
    <scope>NUCLEOTIDE SEQUENCE [LARGE SCALE GENOMIC DNA]</scope>
    <source>
        <strain evidence="8">Hall's Island</strain>
    </source>
</reference>
<organismHost>
    <name type="scientific">Hylobatidae</name>
    <name type="common">gibbons</name>
    <dbReference type="NCBI Taxonomy" id="9577"/>
</organismHost>
<dbReference type="InterPro" id="IPR050462">
    <property type="entry name" value="Retroviral_Gag-Pol_poly"/>
</dbReference>
<proteinExistence type="predicted"/>
<evidence type="ECO:0000259" key="7">
    <source>
        <dbReference type="PROSITE" id="PS50158"/>
    </source>
</evidence>
<feature type="compositionally biased region" description="Low complexity" evidence="6">
    <location>
        <begin position="155"/>
        <end position="168"/>
    </location>
</feature>
<keyword evidence="5" id="KW-0862">Zinc</keyword>
<keyword evidence="5" id="KW-0863">Zinc-finger</keyword>